<feature type="non-terminal residue" evidence="6">
    <location>
        <position position="260"/>
    </location>
</feature>
<dbReference type="Pfam" id="PF00013">
    <property type="entry name" value="KH_1"/>
    <property type="match status" value="1"/>
</dbReference>
<protein>
    <submittedName>
        <fullName evidence="6">Ribonuclease Y</fullName>
    </submittedName>
</protein>
<evidence type="ECO:0000256" key="3">
    <source>
        <dbReference type="SAM" id="Phobius"/>
    </source>
</evidence>
<accession>A0A0G2ATC3</accession>
<dbReference type="PANTHER" id="PTHR12826:SF15">
    <property type="entry name" value="RIBONUCLEASE Y"/>
    <property type="match status" value="1"/>
</dbReference>
<keyword evidence="3" id="KW-0472">Membrane</keyword>
<sequence length="260" mass="29439">MDPINTISTVGFTTVVAIGVSSGIFGIILGYVVRWALTAGKKGSIELEMKQILLSGKEEAQKITEEAERRAEKAAEEVRRKEKDKEQEWRKVEDRLVKKEELLDKRQGDIDTEVSNIKSKAEELRGIKDQIEERKRDIEKELERISGLSEEEAKKGFLDKIEKRSEEDFMVRLQKLEREGLDRLDRRAKDILATSIQRLAASTAGEVMTSSITIPNDELKGKIIGKEGRNIRTFERIAGVELIVDDTPGTIVISTFDPVR</sequence>
<reference evidence="6 7" key="1">
    <citation type="journal article" date="2015" name="Nature">
        <title>rRNA introns, odd ribosomes, and small enigmatic genomes across a large radiation of phyla.</title>
        <authorList>
            <person name="Brown C.T."/>
            <person name="Hug L.A."/>
            <person name="Thomas B.C."/>
            <person name="Sharon I."/>
            <person name="Castelle C.J."/>
            <person name="Singh A."/>
            <person name="Wilkins M.J."/>
            <person name="Williams K.H."/>
            <person name="Banfield J.F."/>
        </authorList>
    </citation>
    <scope>NUCLEOTIDE SEQUENCE [LARGE SCALE GENOMIC DNA]</scope>
</reference>
<dbReference type="GO" id="GO:0003723">
    <property type="term" value="F:RNA binding"/>
    <property type="evidence" value="ECO:0007669"/>
    <property type="project" value="UniProtKB-KW"/>
</dbReference>
<evidence type="ECO:0000259" key="5">
    <source>
        <dbReference type="Pfam" id="PF12072"/>
    </source>
</evidence>
<dbReference type="InterPro" id="IPR036612">
    <property type="entry name" value="KH_dom_type_1_sf"/>
</dbReference>
<keyword evidence="2" id="KW-0175">Coiled coil</keyword>
<evidence type="ECO:0000313" key="6">
    <source>
        <dbReference type="EMBL" id="KKW36079.1"/>
    </source>
</evidence>
<feature type="transmembrane region" description="Helical" evidence="3">
    <location>
        <begin position="12"/>
        <end position="33"/>
    </location>
</feature>
<gene>
    <name evidence="6" type="ORF">UY81_C0033G0006</name>
</gene>
<evidence type="ECO:0000256" key="1">
    <source>
        <dbReference type="ARBA" id="ARBA00022884"/>
    </source>
</evidence>
<feature type="domain" description="Ribonuclease Y N-terminal" evidence="5">
    <location>
        <begin position="17"/>
        <end position="201"/>
    </location>
</feature>
<evidence type="ECO:0000256" key="2">
    <source>
        <dbReference type="SAM" id="Coils"/>
    </source>
</evidence>
<dbReference type="Pfam" id="PF12072">
    <property type="entry name" value="RNase_Y_N"/>
    <property type="match status" value="1"/>
</dbReference>
<dbReference type="Proteomes" id="UP000034290">
    <property type="component" value="Unassembled WGS sequence"/>
</dbReference>
<name>A0A0G2ATC3_9BACT</name>
<keyword evidence="1" id="KW-0694">RNA-binding</keyword>
<dbReference type="AlphaFoldDB" id="A0A0G2ATC3"/>
<feature type="domain" description="K Homology" evidence="4">
    <location>
        <begin position="210"/>
        <end position="254"/>
    </location>
</feature>
<organism evidence="6 7">
    <name type="scientific">Candidatus Giovannonibacteria bacterium GW2011_GWA2_53_7</name>
    <dbReference type="NCBI Taxonomy" id="1618650"/>
    <lineage>
        <taxon>Bacteria</taxon>
        <taxon>Candidatus Giovannoniibacteriota</taxon>
    </lineage>
</organism>
<feature type="coiled-coil region" evidence="2">
    <location>
        <begin position="57"/>
        <end position="151"/>
    </location>
</feature>
<dbReference type="InterPro" id="IPR022711">
    <property type="entry name" value="RNase_Y_N"/>
</dbReference>
<proteinExistence type="predicted"/>
<keyword evidence="3" id="KW-1133">Transmembrane helix</keyword>
<keyword evidence="3" id="KW-0812">Transmembrane</keyword>
<dbReference type="InterPro" id="IPR004088">
    <property type="entry name" value="KH_dom_type_1"/>
</dbReference>
<dbReference type="SUPFAM" id="SSF54791">
    <property type="entry name" value="Eukaryotic type KH-domain (KH-domain type I)"/>
    <property type="match status" value="1"/>
</dbReference>
<dbReference type="PANTHER" id="PTHR12826">
    <property type="entry name" value="RIBONUCLEASE Y"/>
    <property type="match status" value="1"/>
</dbReference>
<dbReference type="EMBL" id="LCRM01000033">
    <property type="protein sequence ID" value="KKW36079.1"/>
    <property type="molecule type" value="Genomic_DNA"/>
</dbReference>
<evidence type="ECO:0000313" key="7">
    <source>
        <dbReference type="Proteomes" id="UP000034290"/>
    </source>
</evidence>
<comment type="caution">
    <text evidence="6">The sequence shown here is derived from an EMBL/GenBank/DDBJ whole genome shotgun (WGS) entry which is preliminary data.</text>
</comment>
<evidence type="ECO:0000259" key="4">
    <source>
        <dbReference type="Pfam" id="PF00013"/>
    </source>
</evidence>